<keyword evidence="3" id="KW-0813">Transport</keyword>
<dbReference type="InterPro" id="IPR028081">
    <property type="entry name" value="Leu-bd"/>
</dbReference>
<comment type="similarity">
    <text evidence="1">Belongs to the leucine-binding protein family.</text>
</comment>
<dbReference type="eggNOG" id="COG0683">
    <property type="taxonomic scope" value="Bacteria"/>
</dbReference>
<keyword evidence="2" id="KW-0732">Signal</keyword>
<dbReference type="Proteomes" id="UP000064912">
    <property type="component" value="Chromosome"/>
</dbReference>
<dbReference type="PROSITE" id="PS51318">
    <property type="entry name" value="TAT"/>
    <property type="match status" value="1"/>
</dbReference>
<accession>A0A0D6B957</accession>
<dbReference type="Gene3D" id="3.40.50.2300">
    <property type="match status" value="2"/>
</dbReference>
<dbReference type="RefSeq" id="WP_060836271.1">
    <property type="nucleotide sequence ID" value="NZ_JAAEAJ010000009.1"/>
</dbReference>
<feature type="domain" description="Leucine-binding protein" evidence="4">
    <location>
        <begin position="35"/>
        <end position="372"/>
    </location>
</feature>
<gene>
    <name evidence="5" type="ORF">NHU_04216</name>
</gene>
<proteinExistence type="inferred from homology"/>
<reference evidence="5 6" key="1">
    <citation type="submission" date="2015-02" db="EMBL/GenBank/DDBJ databases">
        <title>Genome sequene of Rhodovulum sulfidophilum DSM 2351.</title>
        <authorList>
            <person name="Nagao N."/>
        </authorList>
    </citation>
    <scope>NUCLEOTIDE SEQUENCE [LARGE SCALE GENOMIC DNA]</scope>
    <source>
        <strain evidence="5 6">DSM 2351</strain>
    </source>
</reference>
<protein>
    <submittedName>
        <fullName evidence="5">Extracellular ligand-binding receptor</fullName>
    </submittedName>
</protein>
<evidence type="ECO:0000256" key="3">
    <source>
        <dbReference type="ARBA" id="ARBA00022970"/>
    </source>
</evidence>
<evidence type="ECO:0000256" key="1">
    <source>
        <dbReference type="ARBA" id="ARBA00010062"/>
    </source>
</evidence>
<keyword evidence="5" id="KW-0675">Receptor</keyword>
<dbReference type="InterPro" id="IPR051010">
    <property type="entry name" value="BCAA_transport"/>
</dbReference>
<dbReference type="PANTHER" id="PTHR30483:SF6">
    <property type="entry name" value="PERIPLASMIC BINDING PROTEIN OF ABC TRANSPORTER FOR NATURAL AMINO ACIDS"/>
    <property type="match status" value="1"/>
</dbReference>
<dbReference type="InterPro" id="IPR006311">
    <property type="entry name" value="TAT_signal"/>
</dbReference>
<keyword evidence="3" id="KW-0029">Amino-acid transport</keyword>
<dbReference type="AlphaFoldDB" id="A0A0D6B957"/>
<dbReference type="PATRIC" id="fig|35806.4.peg.4314"/>
<organism evidence="5 6">
    <name type="scientific">Rhodovulum sulfidophilum</name>
    <name type="common">Rhodobacter sulfidophilus</name>
    <dbReference type="NCBI Taxonomy" id="35806"/>
    <lineage>
        <taxon>Bacteria</taxon>
        <taxon>Pseudomonadati</taxon>
        <taxon>Pseudomonadota</taxon>
        <taxon>Alphaproteobacteria</taxon>
        <taxon>Rhodobacterales</taxon>
        <taxon>Paracoccaceae</taxon>
        <taxon>Rhodovulum</taxon>
    </lineage>
</organism>
<evidence type="ECO:0000313" key="6">
    <source>
        <dbReference type="Proteomes" id="UP000064912"/>
    </source>
</evidence>
<dbReference type="Pfam" id="PF13458">
    <property type="entry name" value="Peripla_BP_6"/>
    <property type="match status" value="1"/>
</dbReference>
<dbReference type="SUPFAM" id="SSF53822">
    <property type="entry name" value="Periplasmic binding protein-like I"/>
    <property type="match status" value="1"/>
</dbReference>
<sequence>MTTTNSTRRGFLRTGAAGLALGVAAPTYLRAQSAPLKIGHLTPTTGFLGPLGEYAQMGIKLAVQHINDNGGAGGRQVELIMEDSVNPQTASTKAERMFERDRVDMIIGEISSASCLTISQVAARYKKCFVNTGGNSDSLRGKDCNRYMFHVETQNSMYVNAEGQFFDGKGLVDGKNWYTMTADYAFGHDLLAAAKAFLDANGGNLIGDELVPTDATDFSSYLLKIRQAEPDVVALNLAGTQITNFLKQYGEFGLDFTLGGFGFDTVSAWAAGARNFRGTWPNVWNHLVPNDASQAFVRAFVDAYGKPPENQAWGDYNAGLIMARAVAEAGDAGGDALADYLESPEAQFDLMKTRKGYFRPSDHQLIQEIYAITALPADEVQNKWDIFTTSDPLPGPDQPLETLATSVTGGTCSL</sequence>
<dbReference type="KEGG" id="rsu:NHU_04216"/>
<dbReference type="InterPro" id="IPR028082">
    <property type="entry name" value="Peripla_BP_I"/>
</dbReference>
<evidence type="ECO:0000259" key="4">
    <source>
        <dbReference type="Pfam" id="PF13458"/>
    </source>
</evidence>
<evidence type="ECO:0000313" key="5">
    <source>
        <dbReference type="EMBL" id="BAQ71330.1"/>
    </source>
</evidence>
<dbReference type="PANTHER" id="PTHR30483">
    <property type="entry name" value="LEUCINE-SPECIFIC-BINDING PROTEIN"/>
    <property type="match status" value="1"/>
</dbReference>
<dbReference type="GO" id="GO:0006865">
    <property type="term" value="P:amino acid transport"/>
    <property type="evidence" value="ECO:0007669"/>
    <property type="project" value="UniProtKB-KW"/>
</dbReference>
<dbReference type="EMBL" id="AP014800">
    <property type="protein sequence ID" value="BAQ71330.1"/>
    <property type="molecule type" value="Genomic_DNA"/>
</dbReference>
<name>A0A0D6B957_RHOSU</name>
<evidence type="ECO:0000256" key="2">
    <source>
        <dbReference type="ARBA" id="ARBA00022729"/>
    </source>
</evidence>